<keyword evidence="1" id="KW-1133">Transmembrane helix</keyword>
<dbReference type="AlphaFoldDB" id="A0A812EFP6"/>
<keyword evidence="1" id="KW-0472">Membrane</keyword>
<evidence type="ECO:0000313" key="2">
    <source>
        <dbReference type="EMBL" id="CAE1321650.1"/>
    </source>
</evidence>
<reference evidence="2" key="1">
    <citation type="submission" date="2021-01" db="EMBL/GenBank/DDBJ databases">
        <authorList>
            <person name="Li R."/>
            <person name="Bekaert M."/>
        </authorList>
    </citation>
    <scope>NUCLEOTIDE SEQUENCE</scope>
    <source>
        <strain evidence="2">Farmed</strain>
    </source>
</reference>
<feature type="transmembrane region" description="Helical" evidence="1">
    <location>
        <begin position="129"/>
        <end position="150"/>
    </location>
</feature>
<dbReference type="EMBL" id="CAHIKZ030005255">
    <property type="protein sequence ID" value="CAE1321650.1"/>
    <property type="molecule type" value="Genomic_DNA"/>
</dbReference>
<accession>A0A812EFP6</accession>
<keyword evidence="1" id="KW-0812">Transmembrane</keyword>
<proteinExistence type="predicted"/>
<organism evidence="2 3">
    <name type="scientific">Acanthosepion pharaonis</name>
    <name type="common">Pharaoh cuttlefish</name>
    <name type="synonym">Sepia pharaonis</name>
    <dbReference type="NCBI Taxonomy" id="158019"/>
    <lineage>
        <taxon>Eukaryota</taxon>
        <taxon>Metazoa</taxon>
        <taxon>Spiralia</taxon>
        <taxon>Lophotrochozoa</taxon>
        <taxon>Mollusca</taxon>
        <taxon>Cephalopoda</taxon>
        <taxon>Coleoidea</taxon>
        <taxon>Decapodiformes</taxon>
        <taxon>Sepiida</taxon>
        <taxon>Sepiina</taxon>
        <taxon>Sepiidae</taxon>
        <taxon>Acanthosepion</taxon>
    </lineage>
</organism>
<evidence type="ECO:0000256" key="1">
    <source>
        <dbReference type="SAM" id="Phobius"/>
    </source>
</evidence>
<keyword evidence="3" id="KW-1185">Reference proteome</keyword>
<sequence length="162" mass="18413">MTGTYFFFISIDFGSPAHLYSRSSSTTISHYNTLSFPISLFLSSSFPLSSKSAFLSTTRFLISRQSFNFIPHFAHVPAIRIFSRHPHIFPPSAHFPLRQILLLATTISTFTSIIRKDFHTPFQKYSPSLILLLIAFSLSSHLFCIHLIYLSPSLSLSLFLFV</sequence>
<dbReference type="Proteomes" id="UP000597762">
    <property type="component" value="Unassembled WGS sequence"/>
</dbReference>
<protein>
    <submittedName>
        <fullName evidence="2">Uncharacterized protein</fullName>
    </submittedName>
</protein>
<evidence type="ECO:0000313" key="3">
    <source>
        <dbReference type="Proteomes" id="UP000597762"/>
    </source>
</evidence>
<comment type="caution">
    <text evidence="2">The sequence shown here is derived from an EMBL/GenBank/DDBJ whole genome shotgun (WGS) entry which is preliminary data.</text>
</comment>
<name>A0A812EFP6_ACAPH</name>
<gene>
    <name evidence="2" type="ORF">SPHA_71732</name>
</gene>